<evidence type="ECO:0000313" key="3">
    <source>
        <dbReference type="Proteomes" id="UP000007266"/>
    </source>
</evidence>
<feature type="compositionally biased region" description="Basic and acidic residues" evidence="1">
    <location>
        <begin position="53"/>
        <end position="74"/>
    </location>
</feature>
<name>D6WVV6_TRICA</name>
<dbReference type="AlphaFoldDB" id="D6WVV6"/>
<reference evidence="2 3" key="2">
    <citation type="journal article" date="2010" name="Nucleic Acids Res.">
        <title>BeetleBase in 2010: revisions to provide comprehensive genomic information for Tribolium castaneum.</title>
        <authorList>
            <person name="Kim H.S."/>
            <person name="Murphy T."/>
            <person name="Xia J."/>
            <person name="Caragea D."/>
            <person name="Park Y."/>
            <person name="Beeman R.W."/>
            <person name="Lorenzen M.D."/>
            <person name="Butcher S."/>
            <person name="Manak J.R."/>
            <person name="Brown S.J."/>
        </authorList>
    </citation>
    <scope>GENOME REANNOTATION</scope>
    <source>
        <strain evidence="2 3">Georgia GA2</strain>
    </source>
</reference>
<protein>
    <submittedName>
        <fullName evidence="2">Uncharacterized protein</fullName>
    </submittedName>
</protein>
<feature type="compositionally biased region" description="Basic and acidic residues" evidence="1">
    <location>
        <begin position="14"/>
        <end position="33"/>
    </location>
</feature>
<keyword evidence="3" id="KW-1185">Reference proteome</keyword>
<dbReference type="EMBL" id="KQ971358">
    <property type="protein sequence ID" value="EFA08235.2"/>
    <property type="molecule type" value="Genomic_DNA"/>
</dbReference>
<accession>D6WVV6</accession>
<reference evidence="2 3" key="1">
    <citation type="journal article" date="2008" name="Nature">
        <title>The genome of the model beetle and pest Tribolium castaneum.</title>
        <authorList>
            <consortium name="Tribolium Genome Sequencing Consortium"/>
            <person name="Richards S."/>
            <person name="Gibbs R.A."/>
            <person name="Weinstock G.M."/>
            <person name="Brown S.J."/>
            <person name="Denell R."/>
            <person name="Beeman R.W."/>
            <person name="Gibbs R."/>
            <person name="Beeman R.W."/>
            <person name="Brown S.J."/>
            <person name="Bucher G."/>
            <person name="Friedrich M."/>
            <person name="Grimmelikhuijzen C.J."/>
            <person name="Klingler M."/>
            <person name="Lorenzen M."/>
            <person name="Richards S."/>
            <person name="Roth S."/>
            <person name="Schroder R."/>
            <person name="Tautz D."/>
            <person name="Zdobnov E.M."/>
            <person name="Muzny D."/>
            <person name="Gibbs R.A."/>
            <person name="Weinstock G.M."/>
            <person name="Attaway T."/>
            <person name="Bell S."/>
            <person name="Buhay C.J."/>
            <person name="Chandrabose M.N."/>
            <person name="Chavez D."/>
            <person name="Clerk-Blankenburg K.P."/>
            <person name="Cree A."/>
            <person name="Dao M."/>
            <person name="Davis C."/>
            <person name="Chacko J."/>
            <person name="Dinh H."/>
            <person name="Dugan-Rocha S."/>
            <person name="Fowler G."/>
            <person name="Garner T.T."/>
            <person name="Garnes J."/>
            <person name="Gnirke A."/>
            <person name="Hawes A."/>
            <person name="Hernandez J."/>
            <person name="Hines S."/>
            <person name="Holder M."/>
            <person name="Hume J."/>
            <person name="Jhangiani S.N."/>
            <person name="Joshi V."/>
            <person name="Khan Z.M."/>
            <person name="Jackson L."/>
            <person name="Kovar C."/>
            <person name="Kowis A."/>
            <person name="Lee S."/>
            <person name="Lewis L.R."/>
            <person name="Margolis J."/>
            <person name="Morgan M."/>
            <person name="Nazareth L.V."/>
            <person name="Nguyen N."/>
            <person name="Okwuonu G."/>
            <person name="Parker D."/>
            <person name="Richards S."/>
            <person name="Ruiz S.J."/>
            <person name="Santibanez J."/>
            <person name="Savard J."/>
            <person name="Scherer S.E."/>
            <person name="Schneider B."/>
            <person name="Sodergren E."/>
            <person name="Tautz D."/>
            <person name="Vattahil S."/>
            <person name="Villasana D."/>
            <person name="White C.S."/>
            <person name="Wright R."/>
            <person name="Park Y."/>
            <person name="Beeman R.W."/>
            <person name="Lord J."/>
            <person name="Oppert B."/>
            <person name="Lorenzen M."/>
            <person name="Brown S."/>
            <person name="Wang L."/>
            <person name="Savard J."/>
            <person name="Tautz D."/>
            <person name="Richards S."/>
            <person name="Weinstock G."/>
            <person name="Gibbs R.A."/>
            <person name="Liu Y."/>
            <person name="Worley K."/>
            <person name="Weinstock G."/>
            <person name="Elsik C.G."/>
            <person name="Reese J.T."/>
            <person name="Elhaik E."/>
            <person name="Landan G."/>
            <person name="Graur D."/>
            <person name="Arensburger P."/>
            <person name="Atkinson P."/>
            <person name="Beeman R.W."/>
            <person name="Beidler J."/>
            <person name="Brown S.J."/>
            <person name="Demuth J.P."/>
            <person name="Drury D.W."/>
            <person name="Du Y.Z."/>
            <person name="Fujiwara H."/>
            <person name="Lorenzen M."/>
            <person name="Maselli V."/>
            <person name="Osanai M."/>
            <person name="Park Y."/>
            <person name="Robertson H.M."/>
            <person name="Tu Z."/>
            <person name="Wang J.J."/>
            <person name="Wang S."/>
            <person name="Richards S."/>
            <person name="Song H."/>
            <person name="Zhang L."/>
            <person name="Sodergren E."/>
            <person name="Werner D."/>
            <person name="Stanke M."/>
            <person name="Morgenstern B."/>
            <person name="Solovyev V."/>
            <person name="Kosarev P."/>
            <person name="Brown G."/>
            <person name="Chen H.C."/>
            <person name="Ermolaeva O."/>
            <person name="Hlavina W."/>
            <person name="Kapustin Y."/>
            <person name="Kiryutin B."/>
            <person name="Kitts P."/>
            <person name="Maglott D."/>
            <person name="Pruitt K."/>
            <person name="Sapojnikov V."/>
            <person name="Souvorov A."/>
            <person name="Mackey A.J."/>
            <person name="Waterhouse R.M."/>
            <person name="Wyder S."/>
            <person name="Zdobnov E.M."/>
            <person name="Zdobnov E.M."/>
            <person name="Wyder S."/>
            <person name="Kriventseva E.V."/>
            <person name="Kadowaki T."/>
            <person name="Bork P."/>
            <person name="Aranda M."/>
            <person name="Bao R."/>
            <person name="Beermann A."/>
            <person name="Berns N."/>
            <person name="Bolognesi R."/>
            <person name="Bonneton F."/>
            <person name="Bopp D."/>
            <person name="Brown S.J."/>
            <person name="Bucher G."/>
            <person name="Butts T."/>
            <person name="Chaumot A."/>
            <person name="Denell R.E."/>
            <person name="Ferrier D.E."/>
            <person name="Friedrich M."/>
            <person name="Gordon C.M."/>
            <person name="Jindra M."/>
            <person name="Klingler M."/>
            <person name="Lan Q."/>
            <person name="Lattorff H.M."/>
            <person name="Laudet V."/>
            <person name="von Levetsow C."/>
            <person name="Liu Z."/>
            <person name="Lutz R."/>
            <person name="Lynch J.A."/>
            <person name="da Fonseca R.N."/>
            <person name="Posnien N."/>
            <person name="Reuter R."/>
            <person name="Roth S."/>
            <person name="Savard J."/>
            <person name="Schinko J.B."/>
            <person name="Schmitt C."/>
            <person name="Schoppmeier M."/>
            <person name="Schroder R."/>
            <person name="Shippy T.D."/>
            <person name="Simonnet F."/>
            <person name="Marques-Souza H."/>
            <person name="Tautz D."/>
            <person name="Tomoyasu Y."/>
            <person name="Trauner J."/>
            <person name="Van der Zee M."/>
            <person name="Vervoort M."/>
            <person name="Wittkopp N."/>
            <person name="Wimmer E.A."/>
            <person name="Yang X."/>
            <person name="Jones A.K."/>
            <person name="Sattelle D.B."/>
            <person name="Ebert P.R."/>
            <person name="Nelson D."/>
            <person name="Scott J.G."/>
            <person name="Beeman R.W."/>
            <person name="Muthukrishnan S."/>
            <person name="Kramer K.J."/>
            <person name="Arakane Y."/>
            <person name="Beeman R.W."/>
            <person name="Zhu Q."/>
            <person name="Hogenkamp D."/>
            <person name="Dixit R."/>
            <person name="Oppert B."/>
            <person name="Jiang H."/>
            <person name="Zou Z."/>
            <person name="Marshall J."/>
            <person name="Elpidina E."/>
            <person name="Vinokurov K."/>
            <person name="Oppert C."/>
            <person name="Zou Z."/>
            <person name="Evans J."/>
            <person name="Lu Z."/>
            <person name="Zhao P."/>
            <person name="Sumathipala N."/>
            <person name="Altincicek B."/>
            <person name="Vilcinskas A."/>
            <person name="Williams M."/>
            <person name="Hultmark D."/>
            <person name="Hetru C."/>
            <person name="Jiang H."/>
            <person name="Grimmelikhuijzen C.J."/>
            <person name="Hauser F."/>
            <person name="Cazzamali G."/>
            <person name="Williamson M."/>
            <person name="Park Y."/>
            <person name="Li B."/>
            <person name="Tanaka Y."/>
            <person name="Predel R."/>
            <person name="Neupert S."/>
            <person name="Schachtner J."/>
            <person name="Verleyen P."/>
            <person name="Raible F."/>
            <person name="Bork P."/>
            <person name="Friedrich M."/>
            <person name="Walden K.K."/>
            <person name="Robertson H.M."/>
            <person name="Angeli S."/>
            <person name="Foret S."/>
            <person name="Bucher G."/>
            <person name="Schuetz S."/>
            <person name="Maleszka R."/>
            <person name="Wimmer E.A."/>
            <person name="Beeman R.W."/>
            <person name="Lorenzen M."/>
            <person name="Tomoyasu Y."/>
            <person name="Miller S.C."/>
            <person name="Grossmann D."/>
            <person name="Bucher G."/>
        </authorList>
    </citation>
    <scope>NUCLEOTIDE SEQUENCE [LARGE SCALE GENOMIC DNA]</scope>
    <source>
        <strain evidence="2 3">Georgia GA2</strain>
    </source>
</reference>
<dbReference type="OrthoDB" id="10594408at2759"/>
<sequence length="413" mass="47982">MKEKGNLPKPSAESSKDKSYVQTTQEEKQEQKNSIRVKINLKDCFNQTPKMRPPNECDHSNDLPSRKHKLDPENKKKHSKKHYKIRICKGVINYMNDQYAAKTTYPRRRRPKIRFYPPSCLNRAVVRRVQCRNDCTTIKTAITIKEEVIDLTSDESTCFMQVKFGVQNEFNFSEIECYLFEPSEVVPSFGAILSELKQAQVYIPDVRFDTTFNFIDLTCDSEEIEDLAISSEKECANRILHIIYQYHKLHHVQLSVENTLSQLQHPCPDDNLTFQFLSQRASLLGCSLAQILSKTYVRNFDIQRFVDILVHKFEETYQRSIENELVLSYLCTMLGTSQAFCAGGTGMKILNLLQVRTKEEPVKGEEEECQVVFTTEQLDQLQLQIFKYHEIVARQELLEGGDPFERCESKVML</sequence>
<organism evidence="2 3">
    <name type="scientific">Tribolium castaneum</name>
    <name type="common">Red flour beetle</name>
    <dbReference type="NCBI Taxonomy" id="7070"/>
    <lineage>
        <taxon>Eukaryota</taxon>
        <taxon>Metazoa</taxon>
        <taxon>Ecdysozoa</taxon>
        <taxon>Arthropoda</taxon>
        <taxon>Hexapoda</taxon>
        <taxon>Insecta</taxon>
        <taxon>Pterygota</taxon>
        <taxon>Neoptera</taxon>
        <taxon>Endopterygota</taxon>
        <taxon>Coleoptera</taxon>
        <taxon>Polyphaga</taxon>
        <taxon>Cucujiformia</taxon>
        <taxon>Tenebrionidae</taxon>
        <taxon>Tenebrionidae incertae sedis</taxon>
        <taxon>Tribolium</taxon>
    </lineage>
</organism>
<feature type="region of interest" description="Disordered" evidence="1">
    <location>
        <begin position="1"/>
        <end position="81"/>
    </location>
</feature>
<dbReference type="HOGENOM" id="CLU_629048_0_0_1"/>
<gene>
    <name evidence="2" type="primary">AUGUSTUS-3.0.2_05863</name>
    <name evidence="2" type="ORF">TcasGA2_TC005863</name>
</gene>
<dbReference type="Proteomes" id="UP000007266">
    <property type="component" value="Linkage group 8"/>
</dbReference>
<evidence type="ECO:0000256" key="1">
    <source>
        <dbReference type="SAM" id="MobiDB-lite"/>
    </source>
</evidence>
<evidence type="ECO:0000313" key="2">
    <source>
        <dbReference type="EMBL" id="EFA08235.2"/>
    </source>
</evidence>
<proteinExistence type="predicted"/>